<protein>
    <submittedName>
        <fullName evidence="4">Glycosyltransferase, family 4</fullName>
    </submittedName>
</protein>
<dbReference type="Pfam" id="PF09314">
    <property type="entry name" value="DUF1972"/>
    <property type="match status" value="1"/>
</dbReference>
<dbReference type="PANTHER" id="PTHR46401">
    <property type="entry name" value="GLYCOSYLTRANSFERASE WBBK-RELATED"/>
    <property type="match status" value="1"/>
</dbReference>
<sequence length="357" mass="40913">MKKISIIGIVGIPAKYGGFETLTEYLTKNLHDSYELTVFCSGKSYAHMLDSYNGAKLEYVNLHANGVQSIPYDIISIFKSLRFADTLLILGVSGCVVLPFVRLFSKKRIVVNIDGLEWKRDKWGKGAKWFLKFSEKLAVKYADVVVADNKVIQEYVSSEYGVQSELIAYGADHVTKEILSDELKVKYPFLGSRYAFKVCRIEPENNIHLILDAFSEYKLLNIVMIGNWENSEYGKDLKEKYSSFENIFLLDPIYEQDILNQIRSNCYVYMHGHSAGGTNPSLVEAMYLGLPIMAYGVQYNRETTEGKALYFDDKDGLIELLENIDEEILKRIANDMKLVALENYTWEKISQKYKKLF</sequence>
<dbReference type="InterPro" id="IPR001296">
    <property type="entry name" value="Glyco_trans_1"/>
</dbReference>
<reference evidence="4 5" key="1">
    <citation type="submission" date="2020-05" db="EMBL/GenBank/DDBJ databases">
        <title>Complete genome sequencing of Campylobacter and Arcobacter type strains.</title>
        <authorList>
            <person name="Miller W.G."/>
            <person name="Yee E."/>
        </authorList>
    </citation>
    <scope>NUCLEOTIDE SEQUENCE [LARGE SCALE GENOMIC DNA]</scope>
    <source>
        <strain evidence="4 5">LMG 21996</strain>
    </source>
</reference>
<gene>
    <name evidence="4" type="ORF">ACBT_2146</name>
</gene>
<dbReference type="Proteomes" id="UP000509513">
    <property type="component" value="Chromosome"/>
</dbReference>
<organism evidence="4 5">
    <name type="scientific">Aliarcobacter cibarius</name>
    <dbReference type="NCBI Taxonomy" id="255507"/>
    <lineage>
        <taxon>Bacteria</taxon>
        <taxon>Pseudomonadati</taxon>
        <taxon>Campylobacterota</taxon>
        <taxon>Epsilonproteobacteria</taxon>
        <taxon>Campylobacterales</taxon>
        <taxon>Arcobacteraceae</taxon>
        <taxon>Aliarcobacter</taxon>
    </lineage>
</organism>
<dbReference type="Pfam" id="PF00534">
    <property type="entry name" value="Glycos_transf_1"/>
    <property type="match status" value="1"/>
</dbReference>
<dbReference type="PANTHER" id="PTHR46401:SF2">
    <property type="entry name" value="GLYCOSYLTRANSFERASE WBBK-RELATED"/>
    <property type="match status" value="1"/>
</dbReference>
<dbReference type="GO" id="GO:0016757">
    <property type="term" value="F:glycosyltransferase activity"/>
    <property type="evidence" value="ECO:0007669"/>
    <property type="project" value="InterPro"/>
</dbReference>
<evidence type="ECO:0000256" key="1">
    <source>
        <dbReference type="ARBA" id="ARBA00022679"/>
    </source>
</evidence>
<evidence type="ECO:0000313" key="5">
    <source>
        <dbReference type="Proteomes" id="UP000509513"/>
    </source>
</evidence>
<dbReference type="KEGG" id="acib:ACBT_2146"/>
<feature type="domain" description="DUF1972" evidence="3">
    <location>
        <begin position="1"/>
        <end position="172"/>
    </location>
</feature>
<evidence type="ECO:0000259" key="2">
    <source>
        <dbReference type="Pfam" id="PF00534"/>
    </source>
</evidence>
<feature type="domain" description="Glycosyl transferase family 1" evidence="2">
    <location>
        <begin position="190"/>
        <end position="303"/>
    </location>
</feature>
<dbReference type="SUPFAM" id="SSF53756">
    <property type="entry name" value="UDP-Glycosyltransferase/glycogen phosphorylase"/>
    <property type="match status" value="1"/>
</dbReference>
<dbReference type="RefSeq" id="WP_024774461.1">
    <property type="nucleotide sequence ID" value="NZ_CP054051.1"/>
</dbReference>
<dbReference type="Gene3D" id="3.40.50.2000">
    <property type="entry name" value="Glycogen Phosphorylase B"/>
    <property type="match status" value="2"/>
</dbReference>
<keyword evidence="1 4" id="KW-0808">Transferase</keyword>
<evidence type="ECO:0000259" key="3">
    <source>
        <dbReference type="Pfam" id="PF09314"/>
    </source>
</evidence>
<dbReference type="InterPro" id="IPR015393">
    <property type="entry name" value="DUF1972"/>
</dbReference>
<name>A0A7L5JSC0_9BACT</name>
<proteinExistence type="predicted"/>
<dbReference type="AlphaFoldDB" id="A0A7L5JSC0"/>
<accession>A0A7L5JSC0</accession>
<dbReference type="EMBL" id="CP054051">
    <property type="protein sequence ID" value="QKJ28029.1"/>
    <property type="molecule type" value="Genomic_DNA"/>
</dbReference>
<evidence type="ECO:0000313" key="4">
    <source>
        <dbReference type="EMBL" id="QKJ28029.1"/>
    </source>
</evidence>